<name>A0A7G9YDY4_9EURY</name>
<feature type="transmembrane region" description="Helical" evidence="1">
    <location>
        <begin position="12"/>
        <end position="29"/>
    </location>
</feature>
<sequence>MAALTTTHEAMWSIWYASVSLLAYHYELIKAHSKMNNMKPLYSDSVLEVWGLVT</sequence>
<gene>
    <name evidence="2" type="ORF">ABPEKODN_00031</name>
</gene>
<dbReference type="EMBL" id="MT631173">
    <property type="protein sequence ID" value="QNO46218.1"/>
    <property type="molecule type" value="Genomic_DNA"/>
</dbReference>
<organism evidence="2">
    <name type="scientific">Candidatus Methanogaster sp. ANME-2c ERB4</name>
    <dbReference type="NCBI Taxonomy" id="2759911"/>
    <lineage>
        <taxon>Archaea</taxon>
        <taxon>Methanobacteriati</taxon>
        <taxon>Methanobacteriota</taxon>
        <taxon>Stenosarchaea group</taxon>
        <taxon>Methanomicrobia</taxon>
        <taxon>Methanosarcinales</taxon>
        <taxon>ANME-2 cluster</taxon>
        <taxon>Candidatus Methanogasteraceae</taxon>
        <taxon>Candidatus Methanogaster</taxon>
    </lineage>
</organism>
<keyword evidence="1" id="KW-1133">Transmembrane helix</keyword>
<protein>
    <submittedName>
        <fullName evidence="2">Uncharacterized protein</fullName>
    </submittedName>
</protein>
<evidence type="ECO:0000313" key="2">
    <source>
        <dbReference type="EMBL" id="QNO46218.1"/>
    </source>
</evidence>
<keyword evidence="1" id="KW-0472">Membrane</keyword>
<reference evidence="2" key="1">
    <citation type="submission" date="2020-06" db="EMBL/GenBank/DDBJ databases">
        <title>Unique genomic features of the anaerobic methanotrophic archaea.</title>
        <authorList>
            <person name="Chadwick G.L."/>
            <person name="Skennerton C.T."/>
            <person name="Laso-Perez R."/>
            <person name="Leu A.O."/>
            <person name="Speth D.R."/>
            <person name="Yu H."/>
            <person name="Morgan-Lang C."/>
            <person name="Hatzenpichler R."/>
            <person name="Goudeau D."/>
            <person name="Malmstrom R."/>
            <person name="Brazelton W.J."/>
            <person name="Woyke T."/>
            <person name="Hallam S.J."/>
            <person name="Tyson G.W."/>
            <person name="Wegener G."/>
            <person name="Boetius A."/>
            <person name="Orphan V."/>
        </authorList>
    </citation>
    <scope>NUCLEOTIDE SEQUENCE</scope>
</reference>
<keyword evidence="1" id="KW-0812">Transmembrane</keyword>
<proteinExistence type="predicted"/>
<dbReference type="AlphaFoldDB" id="A0A7G9YDY4"/>
<evidence type="ECO:0000256" key="1">
    <source>
        <dbReference type="SAM" id="Phobius"/>
    </source>
</evidence>
<accession>A0A7G9YDY4</accession>